<evidence type="ECO:0000313" key="2">
    <source>
        <dbReference type="EMBL" id="KND57508.1"/>
    </source>
</evidence>
<evidence type="ECO:0000259" key="1">
    <source>
        <dbReference type="Pfam" id="PF02281"/>
    </source>
</evidence>
<dbReference type="Gene3D" id="3.90.350.10">
    <property type="entry name" value="Transposase Inhibitor Protein From Tn5, Chain A, domain 1"/>
    <property type="match status" value="1"/>
</dbReference>
<comment type="caution">
    <text evidence="2">The sequence shown here is derived from an EMBL/GenBank/DDBJ whole genome shotgun (WGS) entry which is preliminary data.</text>
</comment>
<feature type="domain" description="Transposase Tn5 dimerisation" evidence="1">
    <location>
        <begin position="117"/>
        <end position="197"/>
    </location>
</feature>
<name>A0A0L0M548_9BURK</name>
<reference evidence="3" key="1">
    <citation type="submission" date="2015-06" db="EMBL/GenBank/DDBJ databases">
        <title>Comparative genomics of Burkholderia leaf nodule symbionts.</title>
        <authorList>
            <person name="Carlier A."/>
            <person name="Eberl L."/>
            <person name="Pinto-Carbo M."/>
        </authorList>
    </citation>
    <scope>NUCLEOTIDE SEQUENCE [LARGE SCALE GENOMIC DNA]</scope>
    <source>
        <strain evidence="3">UZHbot4</strain>
    </source>
</reference>
<organism evidence="2 3">
    <name type="scientific">Candidatus Burkholderia verschuerenii</name>
    <dbReference type="NCBI Taxonomy" id="242163"/>
    <lineage>
        <taxon>Bacteria</taxon>
        <taxon>Pseudomonadati</taxon>
        <taxon>Pseudomonadota</taxon>
        <taxon>Betaproteobacteria</taxon>
        <taxon>Burkholderiales</taxon>
        <taxon>Burkholderiaceae</taxon>
        <taxon>Burkholderia</taxon>
    </lineage>
</organism>
<dbReference type="PANTHER" id="PTHR37319">
    <property type="entry name" value="TRANSPOSASE"/>
    <property type="match status" value="1"/>
</dbReference>
<proteinExistence type="predicted"/>
<protein>
    <submittedName>
        <fullName evidence="2">Transposase</fullName>
    </submittedName>
</protein>
<dbReference type="PATRIC" id="fig|242163.4.peg.3379"/>
<dbReference type="Proteomes" id="UP000036959">
    <property type="component" value="Unassembled WGS sequence"/>
</dbReference>
<dbReference type="SUPFAM" id="SSF53098">
    <property type="entry name" value="Ribonuclease H-like"/>
    <property type="match status" value="1"/>
</dbReference>
<dbReference type="RefSeq" id="WP_232316806.1">
    <property type="nucleotide sequence ID" value="NZ_LFJJ01000239.1"/>
</dbReference>
<keyword evidence="3" id="KW-1185">Reference proteome</keyword>
<sequence length="214" mass="24583">MPAKGARAQRTASLTLRYAPVRLQPPKARATQLPVLDVFAIHVIEDEPPAGIEPLEWMLLSSVPTHSPEQALERLQWYAQRWTIETWHRVLKSSCRIEARQFGTLERFVRATALFAVIAWRILYTTLLARLDGELPCEVVLQLVEWQALYCRVHRTTRPPDKVLSLEQAVLWVAILGGYLNRHNDPPPGATVIWRGFLVRHEITEMFRIFNSSS</sequence>
<dbReference type="AlphaFoldDB" id="A0A0L0M548"/>
<dbReference type="Gene3D" id="1.10.740.10">
    <property type="entry name" value="Transferase Inhibitor Protein From Tn5, Chain"/>
    <property type="match status" value="1"/>
</dbReference>
<dbReference type="NCBIfam" id="NF033590">
    <property type="entry name" value="transpos_IS4_3"/>
    <property type="match status" value="1"/>
</dbReference>
<dbReference type="EMBL" id="LFJJ01000239">
    <property type="protein sequence ID" value="KND57508.1"/>
    <property type="molecule type" value="Genomic_DNA"/>
</dbReference>
<gene>
    <name evidence="2" type="ORF">BVER_05782c</name>
</gene>
<dbReference type="InterPro" id="IPR003201">
    <property type="entry name" value="Transposase_Tn5"/>
</dbReference>
<dbReference type="InterPro" id="IPR014737">
    <property type="entry name" value="Transposase_Tn5-like_C"/>
</dbReference>
<evidence type="ECO:0000313" key="3">
    <source>
        <dbReference type="Proteomes" id="UP000036959"/>
    </source>
</evidence>
<dbReference type="Pfam" id="PF02281">
    <property type="entry name" value="Dimer_Tnp_Tn5"/>
    <property type="match status" value="1"/>
</dbReference>
<dbReference type="InterPro" id="IPR054836">
    <property type="entry name" value="Tn5_transposase"/>
</dbReference>
<dbReference type="InterPro" id="IPR047768">
    <property type="entry name" value="Tn5p-like"/>
</dbReference>
<accession>A0A0L0M548</accession>
<dbReference type="InterPro" id="IPR012337">
    <property type="entry name" value="RNaseH-like_sf"/>
</dbReference>
<dbReference type="PANTHER" id="PTHR37319:SF1">
    <property type="entry name" value="TRANSPOSASE TN5 DIMERISATION DOMAIN-CONTAINING PROTEIN"/>
    <property type="match status" value="1"/>
</dbReference>